<feature type="short sequence motif" description="Meso-diaminopimelate recognition motif" evidence="7">
    <location>
        <begin position="417"/>
        <end position="420"/>
    </location>
</feature>
<dbReference type="RefSeq" id="WP_135813464.1">
    <property type="nucleotide sequence ID" value="NZ_RQEV01000010.1"/>
</dbReference>
<dbReference type="EMBL" id="RQEV01000010">
    <property type="protein sequence ID" value="TGK18797.1"/>
    <property type="molecule type" value="Genomic_DNA"/>
</dbReference>
<dbReference type="GO" id="GO:0009252">
    <property type="term" value="P:peptidoglycan biosynthetic process"/>
    <property type="evidence" value="ECO:0007669"/>
    <property type="project" value="UniProtKB-UniRule"/>
</dbReference>
<evidence type="ECO:0000313" key="11">
    <source>
        <dbReference type="EMBL" id="TGK18797.1"/>
    </source>
</evidence>
<dbReference type="GO" id="GO:0000287">
    <property type="term" value="F:magnesium ion binding"/>
    <property type="evidence" value="ECO:0007669"/>
    <property type="project" value="UniProtKB-UniRule"/>
</dbReference>
<dbReference type="InterPro" id="IPR036615">
    <property type="entry name" value="Mur_ligase_C_dom_sf"/>
</dbReference>
<accession>A0A4R9GP97</accession>
<dbReference type="Gene3D" id="3.40.1190.10">
    <property type="entry name" value="Mur-like, catalytic domain"/>
    <property type="match status" value="1"/>
</dbReference>
<dbReference type="GO" id="GO:0005737">
    <property type="term" value="C:cytoplasm"/>
    <property type="evidence" value="ECO:0007669"/>
    <property type="project" value="UniProtKB-SubCell"/>
</dbReference>
<dbReference type="InterPro" id="IPR005761">
    <property type="entry name" value="UDP-N-AcMur-Glu-dNH2Pim_ligase"/>
</dbReference>
<keyword evidence="7" id="KW-0963">Cytoplasm</keyword>
<name>A0A4R9GP97_9LEPT</name>
<feature type="binding site" evidence="7">
    <location>
        <position position="469"/>
    </location>
    <ligand>
        <name>meso-2,6-diaminopimelate</name>
        <dbReference type="ChEBI" id="CHEBI:57791"/>
    </ligand>
</feature>
<dbReference type="InterPro" id="IPR036565">
    <property type="entry name" value="Mur-like_cat_sf"/>
</dbReference>
<evidence type="ECO:0000313" key="12">
    <source>
        <dbReference type="Proteomes" id="UP000297855"/>
    </source>
</evidence>
<keyword evidence="7" id="KW-0460">Magnesium</keyword>
<comment type="function">
    <text evidence="7">Catalyzes the addition of meso-diaminopimelic acid to the nucleotide precursor UDP-N-acetylmuramoyl-L-alanyl-D-glutamate (UMAG) in the biosynthesis of bacterial cell-wall peptidoglycan.</text>
</comment>
<feature type="binding site" evidence="7">
    <location>
        <position position="473"/>
    </location>
    <ligand>
        <name>meso-2,6-diaminopimelate</name>
        <dbReference type="ChEBI" id="CHEBI:57791"/>
    </ligand>
</feature>
<dbReference type="GO" id="GO:0008765">
    <property type="term" value="F:UDP-N-acetylmuramoylalanyl-D-glutamate-2,6-diaminopimelate ligase activity"/>
    <property type="evidence" value="ECO:0007669"/>
    <property type="project" value="UniProtKB-UniRule"/>
</dbReference>
<sequence length="502" mass="54993">MKLSVLLKAFPEIGTSSSFSSEEEVGYVRTDSRRLSERDLFCVPDSLGPKGPEYAALSDCRFVLFSDRENASRELPGKIVLHSRMDPDRLAGRIASFLLSHPSEKLKVVGVTGTNGKTSLTHILASLGEAAGKRTAVIGTVGVKFQGRTLDTGYTTPDACSLQEILNEMQIAGVEYVFMEASSHGLKLGRTLGTVFRAGIFTNLTQDHLDFHPDMEDYLKSKSILFHSLGKEDPSVFGILDLSVSGGKEMQELLSADCPNLKLYALGEKGKEFEISNEEFSLTETTYNLNLPVSWGGLTKVRTNLLGGFNVRNTALALTAGLAFGWEKSLLLKALGSIPQIPGRFQIYYSPDRSRMAVVDYAHTPDALKNILTSVRESNPKELILLFGCGGDRDRTKRPQMAGIAESLADRVILTSDNPRTEDPESILDEIQAGFSSGYRPVFRDADRAAAIRKGISLLKEGGCLLVAGKGHEDYQIIGKEKRHFDDGEEIQKAWLFAESGR</sequence>
<keyword evidence="3 7" id="KW-0132">Cell division</keyword>
<dbReference type="GO" id="GO:0005524">
    <property type="term" value="F:ATP binding"/>
    <property type="evidence" value="ECO:0007669"/>
    <property type="project" value="UniProtKB-UniRule"/>
</dbReference>
<keyword evidence="12" id="KW-1185">Reference proteome</keyword>
<evidence type="ECO:0000256" key="1">
    <source>
        <dbReference type="ARBA" id="ARBA00005898"/>
    </source>
</evidence>
<dbReference type="AlphaFoldDB" id="A0A4R9GP97"/>
<dbReference type="Gene3D" id="3.90.190.20">
    <property type="entry name" value="Mur ligase, C-terminal domain"/>
    <property type="match status" value="1"/>
</dbReference>
<comment type="similarity">
    <text evidence="1 7">Belongs to the MurCDEF family. MurE subfamily.</text>
</comment>
<dbReference type="PANTHER" id="PTHR23135">
    <property type="entry name" value="MUR LIGASE FAMILY MEMBER"/>
    <property type="match status" value="1"/>
</dbReference>
<evidence type="ECO:0000256" key="3">
    <source>
        <dbReference type="ARBA" id="ARBA00022618"/>
    </source>
</evidence>
<keyword evidence="6 7" id="KW-0131">Cell cycle</keyword>
<proteinExistence type="inferred from homology"/>
<feature type="binding site" evidence="7">
    <location>
        <begin position="417"/>
        <end position="420"/>
    </location>
    <ligand>
        <name>meso-2,6-diaminopimelate</name>
        <dbReference type="ChEBI" id="CHEBI:57791"/>
    </ligand>
</feature>
<evidence type="ECO:0000259" key="9">
    <source>
        <dbReference type="Pfam" id="PF02875"/>
    </source>
</evidence>
<comment type="pathway">
    <text evidence="7 8">Cell wall biogenesis; peptidoglycan biosynthesis.</text>
</comment>
<dbReference type="Pfam" id="PF02875">
    <property type="entry name" value="Mur_ligase_C"/>
    <property type="match status" value="1"/>
</dbReference>
<comment type="catalytic activity">
    <reaction evidence="7">
        <text>UDP-N-acetyl-alpha-D-muramoyl-L-alanyl-D-glutamate + meso-2,6-diaminopimelate + ATP = UDP-N-acetyl-alpha-D-muramoyl-L-alanyl-gamma-D-glutamyl-meso-2,6-diaminopimelate + ADP + phosphate + H(+)</text>
        <dbReference type="Rhea" id="RHEA:23676"/>
        <dbReference type="ChEBI" id="CHEBI:15378"/>
        <dbReference type="ChEBI" id="CHEBI:30616"/>
        <dbReference type="ChEBI" id="CHEBI:43474"/>
        <dbReference type="ChEBI" id="CHEBI:57791"/>
        <dbReference type="ChEBI" id="CHEBI:83900"/>
        <dbReference type="ChEBI" id="CHEBI:83905"/>
        <dbReference type="ChEBI" id="CHEBI:456216"/>
        <dbReference type="EC" id="6.3.2.13"/>
    </reaction>
</comment>
<dbReference type="GO" id="GO:0008360">
    <property type="term" value="P:regulation of cell shape"/>
    <property type="evidence" value="ECO:0007669"/>
    <property type="project" value="UniProtKB-KW"/>
</dbReference>
<dbReference type="OrthoDB" id="9800958at2"/>
<organism evidence="11 12">
    <name type="scientific">Leptospira fluminis</name>
    <dbReference type="NCBI Taxonomy" id="2484979"/>
    <lineage>
        <taxon>Bacteria</taxon>
        <taxon>Pseudomonadati</taxon>
        <taxon>Spirochaetota</taxon>
        <taxon>Spirochaetia</taxon>
        <taxon>Leptospirales</taxon>
        <taxon>Leptospiraceae</taxon>
        <taxon>Leptospira</taxon>
    </lineage>
</organism>
<comment type="PTM">
    <text evidence="7">Carboxylation is probably crucial for Mg(2+) binding and, consequently, for the gamma-phosphate positioning of ATP.</text>
</comment>
<dbReference type="SUPFAM" id="SSF53623">
    <property type="entry name" value="MurD-like peptide ligases, catalytic domain"/>
    <property type="match status" value="1"/>
</dbReference>
<evidence type="ECO:0000256" key="7">
    <source>
        <dbReference type="HAMAP-Rule" id="MF_00208"/>
    </source>
</evidence>
<evidence type="ECO:0000256" key="4">
    <source>
        <dbReference type="ARBA" id="ARBA00022741"/>
    </source>
</evidence>
<dbReference type="InterPro" id="IPR013221">
    <property type="entry name" value="Mur_ligase_cen"/>
</dbReference>
<feature type="domain" description="Mur ligase central" evidence="10">
    <location>
        <begin position="111"/>
        <end position="320"/>
    </location>
</feature>
<feature type="binding site" evidence="7">
    <location>
        <position position="182"/>
    </location>
    <ligand>
        <name>UDP-N-acetyl-alpha-D-muramoyl-L-alanyl-D-glutamate</name>
        <dbReference type="ChEBI" id="CHEBI:83900"/>
    </ligand>
</feature>
<dbReference type="EC" id="6.3.2.13" evidence="7"/>
<keyword evidence="2 7" id="KW-0436">Ligase</keyword>
<feature type="binding site" evidence="7">
    <location>
        <begin position="113"/>
        <end position="119"/>
    </location>
    <ligand>
        <name>ATP</name>
        <dbReference type="ChEBI" id="CHEBI:30616"/>
    </ligand>
</feature>
<evidence type="ECO:0000256" key="8">
    <source>
        <dbReference type="RuleBase" id="RU004135"/>
    </source>
</evidence>
<dbReference type="InterPro" id="IPR004101">
    <property type="entry name" value="Mur_ligase_C"/>
</dbReference>
<dbReference type="NCBIfam" id="TIGR01085">
    <property type="entry name" value="murE"/>
    <property type="match status" value="1"/>
</dbReference>
<dbReference type="PANTHER" id="PTHR23135:SF4">
    <property type="entry name" value="UDP-N-ACETYLMURAMOYL-L-ALANYL-D-GLUTAMATE--2,6-DIAMINOPIMELATE LIGASE MURE HOMOLOG, CHLOROPLASTIC"/>
    <property type="match status" value="1"/>
</dbReference>
<keyword evidence="7 8" id="KW-0573">Peptidoglycan synthesis</keyword>
<evidence type="ECO:0000256" key="6">
    <source>
        <dbReference type="ARBA" id="ARBA00023306"/>
    </source>
</evidence>
<protein>
    <recommendedName>
        <fullName evidence="7">UDP-N-acetylmuramoyl-L-alanyl-D-glutamate--2,6-diaminopimelate ligase</fullName>
        <ecNumber evidence="7">6.3.2.13</ecNumber>
    </recommendedName>
    <alternativeName>
        <fullName evidence="7">Meso-A2pm-adding enzyme</fullName>
    </alternativeName>
    <alternativeName>
        <fullName evidence="7">Meso-diaminopimelate-adding enzyme</fullName>
    </alternativeName>
    <alternativeName>
        <fullName evidence="7">UDP-MurNAc-L-Ala-D-Glu:meso-diaminopimelate ligase</fullName>
    </alternativeName>
    <alternativeName>
        <fullName evidence="7">UDP-MurNAc-tripeptide synthetase</fullName>
    </alternativeName>
    <alternativeName>
        <fullName evidence="7">UDP-N-acetylmuramyl-tripeptide synthetase</fullName>
    </alternativeName>
</protein>
<dbReference type="SUPFAM" id="SSF53244">
    <property type="entry name" value="MurD-like peptide ligases, peptide-binding domain"/>
    <property type="match status" value="1"/>
</dbReference>
<keyword evidence="7 8" id="KW-0133">Cell shape</keyword>
<dbReference type="Proteomes" id="UP000297855">
    <property type="component" value="Unassembled WGS sequence"/>
</dbReference>
<keyword evidence="5 7" id="KW-0067">ATP-binding</keyword>
<reference evidence="11" key="1">
    <citation type="journal article" date="2019" name="PLoS Negl. Trop. Dis.">
        <title>Revisiting the worldwide diversity of Leptospira species in the environment.</title>
        <authorList>
            <person name="Vincent A.T."/>
            <person name="Schiettekatte O."/>
            <person name="Bourhy P."/>
            <person name="Veyrier F.J."/>
            <person name="Picardeau M."/>
        </authorList>
    </citation>
    <scope>NUCLEOTIDE SEQUENCE [LARGE SCALE GENOMIC DNA]</scope>
    <source>
        <strain evidence="11">SCS5</strain>
    </source>
</reference>
<dbReference type="Pfam" id="PF08245">
    <property type="entry name" value="Mur_ligase_M"/>
    <property type="match status" value="1"/>
</dbReference>
<comment type="caution">
    <text evidence="7">Lacks conserved residue(s) required for the propagation of feature annotation.</text>
</comment>
<evidence type="ECO:0000259" key="10">
    <source>
        <dbReference type="Pfam" id="PF08245"/>
    </source>
</evidence>
<dbReference type="HAMAP" id="MF_00208">
    <property type="entry name" value="MurE"/>
    <property type="match status" value="1"/>
</dbReference>
<dbReference type="GO" id="GO:0051301">
    <property type="term" value="P:cell division"/>
    <property type="evidence" value="ECO:0007669"/>
    <property type="project" value="UniProtKB-KW"/>
</dbReference>
<keyword evidence="7 8" id="KW-0961">Cell wall biogenesis/degradation</keyword>
<feature type="domain" description="Mur ligase C-terminal" evidence="9">
    <location>
        <begin position="343"/>
        <end position="471"/>
    </location>
</feature>
<comment type="caution">
    <text evidence="11">The sequence shown here is derived from an EMBL/GenBank/DDBJ whole genome shotgun (WGS) entry which is preliminary data.</text>
</comment>
<gene>
    <name evidence="7" type="primary">murE</name>
    <name evidence="11" type="ORF">EHO61_10110</name>
</gene>
<dbReference type="NCBIfam" id="NF001126">
    <property type="entry name" value="PRK00139.1-4"/>
    <property type="match status" value="1"/>
</dbReference>
<evidence type="ECO:0000256" key="2">
    <source>
        <dbReference type="ARBA" id="ARBA00022598"/>
    </source>
</evidence>
<feature type="binding site" evidence="7">
    <location>
        <position position="32"/>
    </location>
    <ligand>
        <name>UDP-N-acetyl-alpha-D-muramoyl-L-alanyl-D-glutamate</name>
        <dbReference type="ChEBI" id="CHEBI:83900"/>
    </ligand>
</feature>
<feature type="modified residue" description="N6-carboxylysine" evidence="7">
    <location>
        <position position="222"/>
    </location>
</feature>
<evidence type="ECO:0000256" key="5">
    <source>
        <dbReference type="ARBA" id="ARBA00022840"/>
    </source>
</evidence>
<dbReference type="GO" id="GO:0071555">
    <property type="term" value="P:cell wall organization"/>
    <property type="evidence" value="ECO:0007669"/>
    <property type="project" value="UniProtKB-KW"/>
</dbReference>
<feature type="binding site" evidence="7">
    <location>
        <position position="393"/>
    </location>
    <ligand>
        <name>meso-2,6-diaminopimelate</name>
        <dbReference type="ChEBI" id="CHEBI:57791"/>
    </ligand>
</feature>
<comment type="cofactor">
    <cofactor evidence="7">
        <name>Mg(2+)</name>
        <dbReference type="ChEBI" id="CHEBI:18420"/>
    </cofactor>
</comment>
<dbReference type="UniPathway" id="UPA00219"/>
<feature type="binding site" evidence="7">
    <location>
        <begin position="155"/>
        <end position="156"/>
    </location>
    <ligand>
        <name>UDP-N-acetyl-alpha-D-muramoyl-L-alanyl-D-glutamate</name>
        <dbReference type="ChEBI" id="CHEBI:83900"/>
    </ligand>
</feature>
<comment type="subcellular location">
    <subcellularLocation>
        <location evidence="7 8">Cytoplasm</location>
    </subcellularLocation>
</comment>
<feature type="binding site" evidence="7">
    <location>
        <position position="190"/>
    </location>
    <ligand>
        <name>UDP-N-acetyl-alpha-D-muramoyl-L-alanyl-D-glutamate</name>
        <dbReference type="ChEBI" id="CHEBI:83900"/>
    </ligand>
</feature>
<keyword evidence="4 7" id="KW-0547">Nucleotide-binding</keyword>